<dbReference type="EMBL" id="LAZR01021677">
    <property type="protein sequence ID" value="KKL84510.1"/>
    <property type="molecule type" value="Genomic_DNA"/>
</dbReference>
<comment type="caution">
    <text evidence="2">The sequence shown here is derived from an EMBL/GenBank/DDBJ whole genome shotgun (WGS) entry which is preliminary data.</text>
</comment>
<name>A0A0F9HS47_9ZZZZ</name>
<gene>
    <name evidence="2" type="ORF">LCGC14_1964030</name>
</gene>
<evidence type="ECO:0000313" key="2">
    <source>
        <dbReference type="EMBL" id="KKL84510.1"/>
    </source>
</evidence>
<dbReference type="AlphaFoldDB" id="A0A0F9HS47"/>
<organism evidence="2">
    <name type="scientific">marine sediment metagenome</name>
    <dbReference type="NCBI Taxonomy" id="412755"/>
    <lineage>
        <taxon>unclassified sequences</taxon>
        <taxon>metagenomes</taxon>
        <taxon>ecological metagenomes</taxon>
    </lineage>
</organism>
<feature type="domain" description="Ice-binding protein C-terminal" evidence="1">
    <location>
        <begin position="86"/>
        <end position="109"/>
    </location>
</feature>
<sequence length="120" mass="12674">AINTSGTAVGFAYKYDGAGTFLGDRAVYWGADGVAVDLNTLIDPASGWVLEQAYAISDTDWISGVGVFDPDGAGGLDSYDRLFLVQIPEPATLCLLGAGACLPLLRRRRMRRPPGAPEPD</sequence>
<proteinExistence type="predicted"/>
<dbReference type="NCBIfam" id="TIGR02595">
    <property type="entry name" value="PEP_CTERM"/>
    <property type="match status" value="1"/>
</dbReference>
<protein>
    <recommendedName>
        <fullName evidence="1">Ice-binding protein C-terminal domain-containing protein</fullName>
    </recommendedName>
</protein>
<feature type="non-terminal residue" evidence="2">
    <location>
        <position position="1"/>
    </location>
</feature>
<accession>A0A0F9HS47</accession>
<evidence type="ECO:0000259" key="1">
    <source>
        <dbReference type="Pfam" id="PF07589"/>
    </source>
</evidence>
<reference evidence="2" key="1">
    <citation type="journal article" date="2015" name="Nature">
        <title>Complex archaea that bridge the gap between prokaryotes and eukaryotes.</title>
        <authorList>
            <person name="Spang A."/>
            <person name="Saw J.H."/>
            <person name="Jorgensen S.L."/>
            <person name="Zaremba-Niedzwiedzka K."/>
            <person name="Martijn J."/>
            <person name="Lind A.E."/>
            <person name="van Eijk R."/>
            <person name="Schleper C."/>
            <person name="Guy L."/>
            <person name="Ettema T.J."/>
        </authorList>
    </citation>
    <scope>NUCLEOTIDE SEQUENCE</scope>
</reference>
<dbReference type="Pfam" id="PF07589">
    <property type="entry name" value="PEP-CTERM"/>
    <property type="match status" value="1"/>
</dbReference>
<dbReference type="InterPro" id="IPR013424">
    <property type="entry name" value="Ice-binding_C"/>
</dbReference>